<dbReference type="InterPro" id="IPR050570">
    <property type="entry name" value="Cell_wall_metabolism_enzyme"/>
</dbReference>
<gene>
    <name evidence="3" type="ordered locus">CJA_3552</name>
</gene>
<evidence type="ECO:0000313" key="3">
    <source>
        <dbReference type="EMBL" id="ACE85995.1"/>
    </source>
</evidence>
<evidence type="ECO:0000256" key="1">
    <source>
        <dbReference type="SAM" id="Coils"/>
    </source>
</evidence>
<dbReference type="HOGENOM" id="CLU_029425_4_0_6"/>
<dbReference type="PANTHER" id="PTHR21666">
    <property type="entry name" value="PEPTIDASE-RELATED"/>
    <property type="match status" value="1"/>
</dbReference>
<dbReference type="EMBL" id="CP000934">
    <property type="protein sequence ID" value="ACE85995.1"/>
    <property type="molecule type" value="Genomic_DNA"/>
</dbReference>
<accession>B3PGV7</accession>
<dbReference type="CDD" id="cd12797">
    <property type="entry name" value="M23_peptidase"/>
    <property type="match status" value="1"/>
</dbReference>
<keyword evidence="1" id="KW-0175">Coiled coil</keyword>
<dbReference type="InterPro" id="IPR011055">
    <property type="entry name" value="Dup_hybrid_motif"/>
</dbReference>
<dbReference type="SUPFAM" id="SSF51261">
    <property type="entry name" value="Duplicated hybrid motif"/>
    <property type="match status" value="1"/>
</dbReference>
<dbReference type="PANTHER" id="PTHR21666:SF270">
    <property type="entry name" value="MUREIN HYDROLASE ACTIVATOR ENVC"/>
    <property type="match status" value="1"/>
</dbReference>
<dbReference type="STRING" id="498211.CJA_3552"/>
<dbReference type="GO" id="GO:0004222">
    <property type="term" value="F:metalloendopeptidase activity"/>
    <property type="evidence" value="ECO:0007669"/>
    <property type="project" value="TreeGrafter"/>
</dbReference>
<evidence type="ECO:0000313" key="4">
    <source>
        <dbReference type="Proteomes" id="UP000001036"/>
    </source>
</evidence>
<dbReference type="InterPro" id="IPR016047">
    <property type="entry name" value="M23ase_b-sheet_dom"/>
</dbReference>
<dbReference type="Gene3D" id="2.70.70.10">
    <property type="entry name" value="Glucose Permease (Domain IIA)"/>
    <property type="match status" value="1"/>
</dbReference>
<keyword evidence="4" id="KW-1185">Reference proteome</keyword>
<name>B3PGV7_CELJU</name>
<dbReference type="Pfam" id="PF01551">
    <property type="entry name" value="Peptidase_M23"/>
    <property type="match status" value="1"/>
</dbReference>
<evidence type="ECO:0000259" key="2">
    <source>
        <dbReference type="Pfam" id="PF01551"/>
    </source>
</evidence>
<dbReference type="Proteomes" id="UP000001036">
    <property type="component" value="Chromosome"/>
</dbReference>
<organism evidence="3 4">
    <name type="scientific">Cellvibrio japonicus (strain Ueda107)</name>
    <name type="common">Pseudomonas fluorescens subsp. cellulosa</name>
    <dbReference type="NCBI Taxonomy" id="498211"/>
    <lineage>
        <taxon>Bacteria</taxon>
        <taxon>Pseudomonadati</taxon>
        <taxon>Pseudomonadota</taxon>
        <taxon>Gammaproteobacteria</taxon>
        <taxon>Cellvibrionales</taxon>
        <taxon>Cellvibrionaceae</taxon>
        <taxon>Cellvibrio</taxon>
    </lineage>
</organism>
<feature type="coiled-coil region" evidence="1">
    <location>
        <begin position="197"/>
        <end position="263"/>
    </location>
</feature>
<dbReference type="FunFam" id="2.70.70.10:FF:000003">
    <property type="entry name" value="Murein hydrolase activator EnvC"/>
    <property type="match status" value="1"/>
</dbReference>
<feature type="coiled-coil region" evidence="1">
    <location>
        <begin position="50"/>
        <end position="133"/>
    </location>
</feature>
<feature type="domain" description="M23ase beta-sheet core" evidence="2">
    <location>
        <begin position="313"/>
        <end position="406"/>
    </location>
</feature>
<dbReference type="eggNOG" id="COG4942">
    <property type="taxonomic scope" value="Bacteria"/>
</dbReference>
<sequence length="413" mass="46191">MFFHQALSSISRKTSHGFELLMTSSLSRRFLSPCATALVAFALLLATVPVFANQEEMAKLQRDIEALQKELKSVQGTRTELQKEVEKSEKDINELQKKADKINQELKQQQQELNKLEHERAALERQQQAQLAQLTEQVRASHRLGQQSELKVLFNQESPGDFARIMKYHSYFMAAHNQKLAGYRETIAQIDNLTPAIVQRTDELRGLQEQLDRQRNQLKKLHGQRQSALAKVNHSLKDKQEALRQAVQDRNRLQALMNQVAKRVAGAAQSPAYVPLPPGGERFSKRKGRMPWPTQGSMIHRFGSARIAGQINWSGAYISAPAGNSVVAVHHGRVVFADYFGGHGLLIIVDHGEGYMSLYAHNQELLKKAGELVSAGDTIARVGNSGGQSSNGLYFEIRYQGKPIDPGAWLARG</sequence>
<dbReference type="KEGG" id="cja:CJA_3552"/>
<protein>
    <submittedName>
        <fullName evidence="3">Peptidase, M23/M37 family</fullName>
    </submittedName>
</protein>
<dbReference type="AlphaFoldDB" id="B3PGV7"/>
<proteinExistence type="predicted"/>
<dbReference type="Gene3D" id="6.10.250.3150">
    <property type="match status" value="1"/>
</dbReference>
<reference evidence="3 4" key="1">
    <citation type="journal article" date="2008" name="J. Bacteriol.">
        <title>Insights into plant cell wall degradation from the genome sequence of the soil bacterium Cellvibrio japonicus.</title>
        <authorList>
            <person name="Deboy R.T."/>
            <person name="Mongodin E.F."/>
            <person name="Fouts D.E."/>
            <person name="Tailford L.E."/>
            <person name="Khouri H."/>
            <person name="Emerson J.B."/>
            <person name="Mohamoud Y."/>
            <person name="Watkins K."/>
            <person name="Henrissat B."/>
            <person name="Gilbert H.J."/>
            <person name="Nelson K.E."/>
        </authorList>
    </citation>
    <scope>NUCLEOTIDE SEQUENCE [LARGE SCALE GENOMIC DNA]</scope>
    <source>
        <strain evidence="3 4">Ueda107</strain>
    </source>
</reference>